<accession>A0A381USL8</accession>
<evidence type="ECO:0000313" key="1">
    <source>
        <dbReference type="EMBL" id="SVA30731.1"/>
    </source>
</evidence>
<dbReference type="PANTHER" id="PTHR36510:SF1">
    <property type="entry name" value="GLUTAMATE--CYSTEINE LIGASE 2-RELATED"/>
    <property type="match status" value="1"/>
</dbReference>
<dbReference type="EMBL" id="UINC01006974">
    <property type="protein sequence ID" value="SVA30731.1"/>
    <property type="molecule type" value="Genomic_DNA"/>
</dbReference>
<name>A0A381USL8_9ZZZZ</name>
<dbReference type="AlphaFoldDB" id="A0A381USL8"/>
<dbReference type="Pfam" id="PF04107">
    <property type="entry name" value="GCS2"/>
    <property type="match status" value="1"/>
</dbReference>
<dbReference type="SUPFAM" id="SSF55931">
    <property type="entry name" value="Glutamine synthetase/guanido kinase"/>
    <property type="match status" value="1"/>
</dbReference>
<dbReference type="GO" id="GO:0004357">
    <property type="term" value="F:glutamate-cysteine ligase activity"/>
    <property type="evidence" value="ECO:0007669"/>
    <property type="project" value="InterPro"/>
</dbReference>
<dbReference type="PANTHER" id="PTHR36510">
    <property type="entry name" value="GLUTAMATE--CYSTEINE LIGASE 2-RELATED"/>
    <property type="match status" value="1"/>
</dbReference>
<sequence length="253" mass="29345">QLGYYAQRNITFANHVHVAVNGEECAMHVANSLRRWIAPLLALSANSPFFEGGLTGLRSSRTFQFSVFPRTNIPDYFNNFNEYKSIINKYLESNTIEKPRQIWWKIRPHIEFGTIEFRICDAQRSLRNIEMLTALSQALVYRAVEDYNSGNLIESFNLEFLNDGLWKAARFPLDTKMIDPANNEVCTLLEQIEQMMDYVHDSLQYFNNTHIIKTVHHICNNGTEGDDQIKVYSESGIEALKQYLMDNIEFKLS</sequence>
<protein>
    <recommendedName>
        <fullName evidence="2">Glutamate--cysteine ligase</fullName>
    </recommendedName>
</protein>
<dbReference type="InterPro" id="IPR014746">
    <property type="entry name" value="Gln_synth/guanido_kin_cat_dom"/>
</dbReference>
<dbReference type="GO" id="GO:0042398">
    <property type="term" value="P:modified amino acid biosynthetic process"/>
    <property type="evidence" value="ECO:0007669"/>
    <property type="project" value="InterPro"/>
</dbReference>
<dbReference type="Gene3D" id="3.30.590.20">
    <property type="match status" value="1"/>
</dbReference>
<dbReference type="InterPro" id="IPR050141">
    <property type="entry name" value="GCL_type2/YbdK_subfam"/>
</dbReference>
<evidence type="ECO:0008006" key="2">
    <source>
        <dbReference type="Google" id="ProtNLM"/>
    </source>
</evidence>
<proteinExistence type="predicted"/>
<feature type="non-terminal residue" evidence="1">
    <location>
        <position position="1"/>
    </location>
</feature>
<dbReference type="InterPro" id="IPR006336">
    <property type="entry name" value="GCS2"/>
</dbReference>
<organism evidence="1">
    <name type="scientific">marine metagenome</name>
    <dbReference type="NCBI Taxonomy" id="408172"/>
    <lineage>
        <taxon>unclassified sequences</taxon>
        <taxon>metagenomes</taxon>
        <taxon>ecological metagenomes</taxon>
    </lineage>
</organism>
<reference evidence="1" key="1">
    <citation type="submission" date="2018-05" db="EMBL/GenBank/DDBJ databases">
        <authorList>
            <person name="Lanie J.A."/>
            <person name="Ng W.-L."/>
            <person name="Kazmierczak K.M."/>
            <person name="Andrzejewski T.M."/>
            <person name="Davidsen T.M."/>
            <person name="Wayne K.J."/>
            <person name="Tettelin H."/>
            <person name="Glass J.I."/>
            <person name="Rusch D."/>
            <person name="Podicherti R."/>
            <person name="Tsui H.-C.T."/>
            <person name="Winkler M.E."/>
        </authorList>
    </citation>
    <scope>NUCLEOTIDE SEQUENCE</scope>
</reference>
<gene>
    <name evidence="1" type="ORF">METZ01_LOCUS83585</name>
</gene>